<proteinExistence type="predicted"/>
<gene>
    <name evidence="1" type="ORF">FYJ29_08000</name>
</gene>
<sequence>MKELDQASGLNIKSMIGEIATLFNAGKGTNFIYNITFPSNTHFDMEAFNKETYNAKEGKITARIFRLENEYGATIKFSGVQSPKFYQNLLMIDMGMPTVMGEMLLAKYRHKLNTVRRCVEKLNETNPLHFNLSHGQPFYESKIMRFLQACAMGMTTEDAWTGVYDAIECKAKANAPGACYHIYEQNRFLNYLLDSTYFEQPATNEDASHPGHVRPSAKKDFNYGWVYVEGGQYWLKLNLQVRMRDLSAK</sequence>
<dbReference type="RefSeq" id="WP_154327774.1">
    <property type="nucleotide sequence ID" value="NZ_CP045696.1"/>
</dbReference>
<evidence type="ECO:0000313" key="2">
    <source>
        <dbReference type="Proteomes" id="UP000483362"/>
    </source>
</evidence>
<comment type="caution">
    <text evidence="1">The sequence shown here is derived from an EMBL/GenBank/DDBJ whole genome shotgun (WGS) entry which is preliminary data.</text>
</comment>
<protein>
    <submittedName>
        <fullName evidence="1">HpaII family restriction endonuclease</fullName>
    </submittedName>
</protein>
<keyword evidence="1" id="KW-0540">Nuclease</keyword>
<reference evidence="1 2" key="1">
    <citation type="submission" date="2019-08" db="EMBL/GenBank/DDBJ databases">
        <title>In-depth cultivation of the pig gut microbiome towards novel bacterial diversity and tailored functional studies.</title>
        <authorList>
            <person name="Wylensek D."/>
            <person name="Hitch T.C.A."/>
            <person name="Clavel T."/>
        </authorList>
    </citation>
    <scope>NUCLEOTIDE SEQUENCE [LARGE SCALE GENOMIC DNA]</scope>
    <source>
        <strain evidence="1 2">Oil-RF-744-WCA-WT-10</strain>
    </source>
</reference>
<keyword evidence="1" id="KW-0378">Hydrolase</keyword>
<dbReference type="EMBL" id="VULT01000011">
    <property type="protein sequence ID" value="MSS17695.1"/>
    <property type="molecule type" value="Genomic_DNA"/>
</dbReference>
<dbReference type="GO" id="GO:0004519">
    <property type="term" value="F:endonuclease activity"/>
    <property type="evidence" value="ECO:0007669"/>
    <property type="project" value="UniProtKB-KW"/>
</dbReference>
<dbReference type="AlphaFoldDB" id="A0A6L5XDJ7"/>
<dbReference type="Proteomes" id="UP000483362">
    <property type="component" value="Unassembled WGS sequence"/>
</dbReference>
<keyword evidence="1" id="KW-0255">Endonuclease</keyword>
<dbReference type="InterPro" id="IPR019062">
    <property type="entry name" value="Restrct_endonuc_II_HpaII"/>
</dbReference>
<accession>A0A6L5XDJ7</accession>
<organism evidence="1 2">
    <name type="scientific">Sodaliphilus pleomorphus</name>
    <dbReference type="NCBI Taxonomy" id="2606626"/>
    <lineage>
        <taxon>Bacteria</taxon>
        <taxon>Pseudomonadati</taxon>
        <taxon>Bacteroidota</taxon>
        <taxon>Bacteroidia</taxon>
        <taxon>Bacteroidales</taxon>
        <taxon>Muribaculaceae</taxon>
        <taxon>Sodaliphilus</taxon>
    </lineage>
</organism>
<evidence type="ECO:0000313" key="1">
    <source>
        <dbReference type="EMBL" id="MSS17695.1"/>
    </source>
</evidence>
<name>A0A6L5XDJ7_9BACT</name>
<dbReference type="Pfam" id="PF09561">
    <property type="entry name" value="RE_HpaII"/>
    <property type="match status" value="1"/>
</dbReference>
<keyword evidence="2" id="KW-1185">Reference proteome</keyword>